<accession>A0A8T1VWS8</accession>
<dbReference type="SMART" id="SM00248">
    <property type="entry name" value="ANK"/>
    <property type="match status" value="5"/>
</dbReference>
<dbReference type="Pfam" id="PF00397">
    <property type="entry name" value="WW"/>
    <property type="match status" value="1"/>
</dbReference>
<feature type="coiled-coil region" evidence="3">
    <location>
        <begin position="703"/>
        <end position="730"/>
    </location>
</feature>
<dbReference type="InterPro" id="IPR050145">
    <property type="entry name" value="Centrin_CML-like"/>
</dbReference>
<gene>
    <name evidence="7" type="ORF">PHYPSEUDO_002767</name>
</gene>
<feature type="domain" description="EF-hand" evidence="6">
    <location>
        <begin position="561"/>
        <end position="596"/>
    </location>
</feature>
<protein>
    <recommendedName>
        <fullName evidence="9">Calmodulin</fullName>
    </recommendedName>
</protein>
<organism evidence="7 8">
    <name type="scientific">Phytophthora pseudosyringae</name>
    <dbReference type="NCBI Taxonomy" id="221518"/>
    <lineage>
        <taxon>Eukaryota</taxon>
        <taxon>Sar</taxon>
        <taxon>Stramenopiles</taxon>
        <taxon>Oomycota</taxon>
        <taxon>Peronosporomycetes</taxon>
        <taxon>Peronosporales</taxon>
        <taxon>Peronosporaceae</taxon>
        <taxon>Phytophthora</taxon>
    </lineage>
</organism>
<keyword evidence="2" id="KW-0106">Calcium</keyword>
<dbReference type="Proteomes" id="UP000694044">
    <property type="component" value="Unassembled WGS sequence"/>
</dbReference>
<evidence type="ECO:0000313" key="8">
    <source>
        <dbReference type="Proteomes" id="UP000694044"/>
    </source>
</evidence>
<dbReference type="InterPro" id="IPR002110">
    <property type="entry name" value="Ankyrin_rpt"/>
</dbReference>
<feature type="region of interest" description="Disordered" evidence="4">
    <location>
        <begin position="842"/>
        <end position="870"/>
    </location>
</feature>
<dbReference type="EMBL" id="JAGDFM010000150">
    <property type="protein sequence ID" value="KAG7384360.1"/>
    <property type="molecule type" value="Genomic_DNA"/>
</dbReference>
<feature type="domain" description="EF-hand" evidence="6">
    <location>
        <begin position="802"/>
        <end position="837"/>
    </location>
</feature>
<dbReference type="PROSITE" id="PS50096">
    <property type="entry name" value="IQ"/>
    <property type="match status" value="1"/>
</dbReference>
<evidence type="ECO:0000259" key="5">
    <source>
        <dbReference type="PROSITE" id="PS50020"/>
    </source>
</evidence>
<evidence type="ECO:0000256" key="1">
    <source>
        <dbReference type="ARBA" id="ARBA00022737"/>
    </source>
</evidence>
<evidence type="ECO:0000256" key="3">
    <source>
        <dbReference type="SAM" id="Coils"/>
    </source>
</evidence>
<dbReference type="CDD" id="cd00201">
    <property type="entry name" value="WW"/>
    <property type="match status" value="1"/>
</dbReference>
<feature type="domain" description="EF-hand" evidence="6">
    <location>
        <begin position="518"/>
        <end position="553"/>
    </location>
</feature>
<name>A0A8T1VWS8_9STRA</name>
<evidence type="ECO:0008006" key="9">
    <source>
        <dbReference type="Google" id="ProtNLM"/>
    </source>
</evidence>
<feature type="domain" description="EF-hand" evidence="6">
    <location>
        <begin position="766"/>
        <end position="801"/>
    </location>
</feature>
<dbReference type="InterPro" id="IPR001202">
    <property type="entry name" value="WW_dom"/>
</dbReference>
<dbReference type="CDD" id="cd00051">
    <property type="entry name" value="EFh"/>
    <property type="match status" value="2"/>
</dbReference>
<feature type="domain" description="EF-hand" evidence="6">
    <location>
        <begin position="227"/>
        <end position="262"/>
    </location>
</feature>
<dbReference type="PROSITE" id="PS50020">
    <property type="entry name" value="WW_DOMAIN_2"/>
    <property type="match status" value="1"/>
</dbReference>
<sequence length="1803" mass="203776">MAEQGQGWGGGDYWSSYPTSTSDAGAIGDAAGYENYYTQEQDASAGAGYDANEYWRVDADVHRIFLELAPNAQGESVELGELPELCRLVGRPLPDEHEQFRLMQELDTTNSLIVLRHDFVTWLLNEMHAEERARIEAAPRPIPVPTPAWEEVVQGVAEADLMLGSKPTVFYFNTLSGESIWELPSLVCCLRSHQETQEAAQQELQVSRDGVPVFLLGDDRNSDDAHEMVPQLRELFRKYDDDKSGYLDPAEFEDLCVRVGQAVNGREGLLALMQEVDPYSYPVSTSDQPGQEPVVSWEALRHYWVTNSPFQRRTRLGETQYASWERVDLLHRRTTSVLFRHTTTLQERWGHPAMEQRVVDRLDHLFPSSKLDWVQKVDLFLDVQWQQQQGGRSTEVVEKHDWSLEMCWRVLAQLDHPMSRRQHVQAVMDQLQRRFEIRVAAEEGGEGVLSLDEAVVRAWLMYCKKKVDLGGWEEVVDSGGQTYYYHEVNGTTQWDPPQLQTQMTNMLSKLGGGQQNVSADEQIARVFRQYDADESGEMTLDEFQHFYRALVGRGNASSGTASDAQIRQVFSVLDASGDGSVTLEEFQLWWKTKLQFEVKVANEVETITREERRCGICREFLENADAIMLVPAARTADEDNSPDNAAGATEECFESNLLPRLVDLLGEFPLRGLAYRRALNELVADPMEQLVPLERFLGWYDRFETAEREKVELQRAKQRAQAELRAQHEAQAAARDKQRRRRKQMRTLNVMNEQATAITEHEAQQQREKKIAVLFKTFDTDGSGLLDENELLKLTKALGHEMDAAQVSRMMKVMDSSGDGHINLEEFLAFWKAFEHRRPASASAATLHQTRRDAVSKPETAVKAAPPPQHLNASDAVASLAVSLEMVKDRALKLTLADMRGFLSDWRDDLVEKRIEQQAEHDEGETLKKLRELRTFIPTKKRVYGAKRLDVTWIEPEVVDCVAAIIADVGVRFDPPLRPDAAQRIQALVRGQLVRKHALILVRNRFQMHTDLQTRLFYFTDTLTGNLLLTRPLYPTATSSTTPLERGDCTSKASKYQFDKRLAELCAKKRFYDHVCLPSVLPSNEDTEEFDELPKVKAVYQHRPMLAPSAFYMYDVASFVQQRLLGNIWTPLRSPQSELVLVELIARRRRRQLMQRGRDAAANLPLHYAVRHSQFTAPVVRAIVNGYPKAVAECDAFGMIPLHIAFREQHSSIELLSLLARKPPRLLNSIKTRRASGEKSRKLVDASVWACQTVCGDTPLHVAILHRASVGVLQWALPACAEQMKSMVPQLFDERGKSAFHLCITQQQQRQTPELPEGSDFTSARSRTVVLLFFKHFDANALCSTATKDGDLPLHLAMDAFEHQKQRVTEISTLTTGRSVRESASSSVADGQHPHVGSGWLWLVDLLLTHYPAAALTLKRSNGLLPVHLAIKYRFPEELSVKMFTLTAEMLLKSAGSTPDEQEKSLLAATTIAGTRTTLLQYALVHQPQATSLLSLIIKRMPTSCSTASIPTGDLPIHVAAAAHGLTMEMLHSLCAVHNEGCRTYNAKRHLPLHMAILHDVGNVEKVTVLLHHCKEMVLADTEERRGLRALLMAANTKVPDYRVLLTLLDSAPTRRLSAVTSKRKSRPQPVTPLYALSLRHCTSEITNHNVARRCHEKFEGLEDEEAYFLAMAKTKLRKQHYNPTAKWTFAKILELVERNPLDEALIQRALHATNGKLRAMNDAEEHVSISNQDDNRKGYGTVVDTVTLNSDLMLVRTVHQVMYEFPSNPRLQLLGQAILSKLLPSAYVRAAYKAKIDPYCNL</sequence>
<keyword evidence="1" id="KW-0677">Repeat</keyword>
<keyword evidence="3" id="KW-0175">Coiled coil</keyword>
<feature type="domain" description="WW" evidence="5">
    <location>
        <begin position="471"/>
        <end position="499"/>
    </location>
</feature>
<dbReference type="SMART" id="SM00054">
    <property type="entry name" value="EFh"/>
    <property type="match status" value="5"/>
</dbReference>
<reference evidence="7" key="1">
    <citation type="submission" date="2021-02" db="EMBL/GenBank/DDBJ databases">
        <authorList>
            <person name="Palmer J.M."/>
        </authorList>
    </citation>
    <scope>NUCLEOTIDE SEQUENCE</scope>
    <source>
        <strain evidence="7">SCRP734</strain>
    </source>
</reference>
<dbReference type="PROSITE" id="PS01159">
    <property type="entry name" value="WW_DOMAIN_1"/>
    <property type="match status" value="1"/>
</dbReference>
<dbReference type="PROSITE" id="PS50222">
    <property type="entry name" value="EF_HAND_2"/>
    <property type="match status" value="5"/>
</dbReference>
<evidence type="ECO:0000256" key="4">
    <source>
        <dbReference type="SAM" id="MobiDB-lite"/>
    </source>
</evidence>
<evidence type="ECO:0000313" key="7">
    <source>
        <dbReference type="EMBL" id="KAG7384360.1"/>
    </source>
</evidence>
<proteinExistence type="predicted"/>
<dbReference type="InterPro" id="IPR002048">
    <property type="entry name" value="EF_hand_dom"/>
</dbReference>
<dbReference type="PANTHER" id="PTHR23050">
    <property type="entry name" value="CALCIUM BINDING PROTEIN"/>
    <property type="match status" value="1"/>
</dbReference>
<dbReference type="Pfam" id="PF13405">
    <property type="entry name" value="EF-hand_6"/>
    <property type="match status" value="1"/>
</dbReference>
<dbReference type="GO" id="GO:0005509">
    <property type="term" value="F:calcium ion binding"/>
    <property type="evidence" value="ECO:0007669"/>
    <property type="project" value="InterPro"/>
</dbReference>
<evidence type="ECO:0000259" key="6">
    <source>
        <dbReference type="PROSITE" id="PS50222"/>
    </source>
</evidence>
<keyword evidence="8" id="KW-1185">Reference proteome</keyword>
<comment type="caution">
    <text evidence="7">The sequence shown here is derived from an EMBL/GenBank/DDBJ whole genome shotgun (WGS) entry which is preliminary data.</text>
</comment>
<dbReference type="InterPro" id="IPR018247">
    <property type="entry name" value="EF_Hand_1_Ca_BS"/>
</dbReference>
<dbReference type="Pfam" id="PF13499">
    <property type="entry name" value="EF-hand_7"/>
    <property type="match status" value="2"/>
</dbReference>
<evidence type="ECO:0000256" key="2">
    <source>
        <dbReference type="ARBA" id="ARBA00022837"/>
    </source>
</evidence>
<dbReference type="OrthoDB" id="66458at2759"/>
<dbReference type="SMART" id="SM00456">
    <property type="entry name" value="WW"/>
    <property type="match status" value="2"/>
</dbReference>
<dbReference type="PROSITE" id="PS00018">
    <property type="entry name" value="EF_HAND_1"/>
    <property type="match status" value="5"/>
</dbReference>